<gene>
    <name evidence="1" type="ORF">LCGC14_1875240</name>
</gene>
<proteinExistence type="predicted"/>
<accession>A0A0F9G409</accession>
<name>A0A0F9G409_9ZZZZ</name>
<dbReference type="EMBL" id="LAZR01019203">
    <property type="protein sequence ID" value="KKL93383.1"/>
    <property type="molecule type" value="Genomic_DNA"/>
</dbReference>
<evidence type="ECO:0000313" key="1">
    <source>
        <dbReference type="EMBL" id="KKL93383.1"/>
    </source>
</evidence>
<organism evidence="1">
    <name type="scientific">marine sediment metagenome</name>
    <dbReference type="NCBI Taxonomy" id="412755"/>
    <lineage>
        <taxon>unclassified sequences</taxon>
        <taxon>metagenomes</taxon>
        <taxon>ecological metagenomes</taxon>
    </lineage>
</organism>
<reference evidence="1" key="1">
    <citation type="journal article" date="2015" name="Nature">
        <title>Complex archaea that bridge the gap between prokaryotes and eukaryotes.</title>
        <authorList>
            <person name="Spang A."/>
            <person name="Saw J.H."/>
            <person name="Jorgensen S.L."/>
            <person name="Zaremba-Niedzwiedzka K."/>
            <person name="Martijn J."/>
            <person name="Lind A.E."/>
            <person name="van Eijk R."/>
            <person name="Schleper C."/>
            <person name="Guy L."/>
            <person name="Ettema T.J."/>
        </authorList>
    </citation>
    <scope>NUCLEOTIDE SEQUENCE</scope>
</reference>
<sequence length="69" mass="7655">MTDDSMTDWLARLRDYYWKGATEVGTTAAKVECAYCGEPLDPEDPTTCPDGLCVAEYWKETNAESLRGG</sequence>
<protein>
    <submittedName>
        <fullName evidence="1">Uncharacterized protein</fullName>
    </submittedName>
</protein>
<comment type="caution">
    <text evidence="1">The sequence shown here is derived from an EMBL/GenBank/DDBJ whole genome shotgun (WGS) entry which is preliminary data.</text>
</comment>
<dbReference type="AlphaFoldDB" id="A0A0F9G409"/>